<protein>
    <recommendedName>
        <fullName evidence="4">Fimbrial protein</fullName>
    </recommendedName>
</protein>
<dbReference type="AlphaFoldDB" id="A0A763ZML4"/>
<accession>A0A763ZML4</accession>
<evidence type="ECO:0000313" key="3">
    <source>
        <dbReference type="EMBL" id="HAG4692353.1"/>
    </source>
</evidence>
<feature type="signal peptide" evidence="2">
    <location>
        <begin position="1"/>
        <end position="24"/>
    </location>
</feature>
<keyword evidence="1 2" id="KW-0732">Signal</keyword>
<dbReference type="InterPro" id="IPR037028">
    <property type="entry name" value="Dr_adhesin_sf"/>
</dbReference>
<reference evidence="3" key="1">
    <citation type="journal article" date="2018" name="Genome Biol.">
        <title>SKESA: strategic k-mer extension for scrupulous assemblies.</title>
        <authorList>
            <person name="Souvorov A."/>
            <person name="Agarwala R."/>
            <person name="Lipman D.J."/>
        </authorList>
    </citation>
    <scope>NUCLEOTIDE SEQUENCE</scope>
    <source>
        <strain evidence="3">MA.MC_05-0613</strain>
    </source>
</reference>
<dbReference type="EMBL" id="DAAYLH010000012">
    <property type="protein sequence ID" value="HAG4692353.1"/>
    <property type="molecule type" value="Genomic_DNA"/>
</dbReference>
<sequence length="166" mass="17471">MKKNLIALTVFCALGGMGITAAHASTYSEGASVEVSANIVNPTTVSAQFSPAADHFSPGDINNGVTIGTVTISADETPTGWWFSVPSDPITKDTTSIKVRAVEDKDDWFSVDMPKGWEFSTDNGGIMWRSASASSVSFDVKATTSTGYNLKPGKYSVVLSAGTYIS</sequence>
<feature type="chain" id="PRO_5028378429" description="Fimbrial protein" evidence="2">
    <location>
        <begin position="25"/>
        <end position="166"/>
    </location>
</feature>
<reference evidence="3" key="2">
    <citation type="submission" date="2020-02" db="EMBL/GenBank/DDBJ databases">
        <authorList>
            <consortium name="NCBI Pathogen Detection Project"/>
        </authorList>
    </citation>
    <scope>NUCLEOTIDE SEQUENCE</scope>
    <source>
        <strain evidence="3">MA.MC_05-0613</strain>
    </source>
</reference>
<dbReference type="Gene3D" id="2.60.40.1570">
    <property type="entry name" value="Dr adhesin"/>
    <property type="match status" value="1"/>
</dbReference>
<name>A0A763ZML4_SALER</name>
<proteinExistence type="predicted"/>
<organism evidence="3">
    <name type="scientific">Salmonella enterica</name>
    <name type="common">Salmonella choleraesuis</name>
    <dbReference type="NCBI Taxonomy" id="28901"/>
    <lineage>
        <taxon>Bacteria</taxon>
        <taxon>Pseudomonadati</taxon>
        <taxon>Pseudomonadota</taxon>
        <taxon>Gammaproteobacteria</taxon>
        <taxon>Enterobacterales</taxon>
        <taxon>Enterobacteriaceae</taxon>
        <taxon>Salmonella</taxon>
    </lineage>
</organism>
<evidence type="ECO:0000256" key="2">
    <source>
        <dbReference type="SAM" id="SignalP"/>
    </source>
</evidence>
<gene>
    <name evidence="3" type="ORF">G8550_004197</name>
</gene>
<comment type="caution">
    <text evidence="3">The sequence shown here is derived from an EMBL/GenBank/DDBJ whole genome shotgun (WGS) entry which is preliminary data.</text>
</comment>
<evidence type="ECO:0008006" key="4">
    <source>
        <dbReference type="Google" id="ProtNLM"/>
    </source>
</evidence>
<evidence type="ECO:0000256" key="1">
    <source>
        <dbReference type="ARBA" id="ARBA00022729"/>
    </source>
</evidence>